<comment type="caution">
    <text evidence="1">The sequence shown here is derived from an EMBL/GenBank/DDBJ whole genome shotgun (WGS) entry which is preliminary data.</text>
</comment>
<dbReference type="InterPro" id="IPR023374">
    <property type="entry name" value="AttH-like_dom_sf"/>
</dbReference>
<proteinExistence type="predicted"/>
<gene>
    <name evidence="1" type="ORF">ISG29_03730</name>
</gene>
<keyword evidence="2" id="KW-1185">Reference proteome</keyword>
<accession>A0A930UZA4</accession>
<organism evidence="1 2">
    <name type="scientific">Nocardioides acrostichi</name>
    <dbReference type="NCBI Taxonomy" id="2784339"/>
    <lineage>
        <taxon>Bacteria</taxon>
        <taxon>Bacillati</taxon>
        <taxon>Actinomycetota</taxon>
        <taxon>Actinomycetes</taxon>
        <taxon>Propionibacteriales</taxon>
        <taxon>Nocardioidaceae</taxon>
        <taxon>Nocardioides</taxon>
    </lineage>
</organism>
<dbReference type="EMBL" id="JADIVZ010000001">
    <property type="protein sequence ID" value="MBF4160785.1"/>
    <property type="molecule type" value="Genomic_DNA"/>
</dbReference>
<dbReference type="Proteomes" id="UP000656804">
    <property type="component" value="Unassembled WGS sequence"/>
</dbReference>
<dbReference type="Gene3D" id="2.40.370.10">
    <property type="entry name" value="AttH-like domain"/>
    <property type="match status" value="1"/>
</dbReference>
<evidence type="ECO:0000313" key="1">
    <source>
        <dbReference type="EMBL" id="MBF4160785.1"/>
    </source>
</evidence>
<dbReference type="SUPFAM" id="SSF159245">
    <property type="entry name" value="AttH-like"/>
    <property type="match status" value="1"/>
</dbReference>
<dbReference type="RefSeq" id="WP_194501963.1">
    <property type="nucleotide sequence ID" value="NZ_JADIVZ010000001.1"/>
</dbReference>
<keyword evidence="1" id="KW-0378">Hydrolase</keyword>
<sequence>MVKEHAVGRRSVMKAAGAAAGLALGGLSGAGAASGRQVSSRPGWRRYPLRLFGDPRFTFPTVEGRQDDQGTDTWYLDAAIVTTSGRRLAFSTIFCKNRLPGELRADFHALGFYDLGSGDYGTSVPTDLPPAGLLSPPKLHMASGHLGLSFDGPQGTSTWRTRRRAGHLVPFEYRLDLRGEDQHGRAMRLSCVQIPQNPPTVVGRGQGYIECFGQTGTGTYFQTGQRVRGTITWGGRTEDFEGHVGHMDRQFFPQYAGEKVGLFARDRSHEWRTINLSDGTDLSLWRQFDRTDRNSLSGFSGATRFIPGPGRGTTRFSPDLEVETTSYVKWPESVQTAFPPPSPNRYCPDGHVLRVPAWELELTAHTLVPAPAHPLPVEYMFGPVHYRGHLRDTPIEGFGIFERTLALYRPFELAQVLATTAEHLPRAAVHEGSVSPSSLQRLTRRLVRKVDQDPLLTSRAFLLDRVRPACATLQGPTRAFMLEACDDLLTALPTLPATP</sequence>
<dbReference type="AlphaFoldDB" id="A0A930UZA4"/>
<protein>
    <submittedName>
        <fullName evidence="1">Secreted hydrolase</fullName>
    </submittedName>
</protein>
<dbReference type="GO" id="GO:0016787">
    <property type="term" value="F:hydrolase activity"/>
    <property type="evidence" value="ECO:0007669"/>
    <property type="project" value="UniProtKB-KW"/>
</dbReference>
<evidence type="ECO:0000313" key="2">
    <source>
        <dbReference type="Proteomes" id="UP000656804"/>
    </source>
</evidence>
<dbReference type="PROSITE" id="PS51318">
    <property type="entry name" value="TAT"/>
    <property type="match status" value="1"/>
</dbReference>
<name>A0A930UZA4_9ACTN</name>
<reference evidence="1" key="1">
    <citation type="submission" date="2020-11" db="EMBL/GenBank/DDBJ databases">
        <title>Nocardioides sp. CBS4Y-1, whole genome shotgun sequence.</title>
        <authorList>
            <person name="Tuo L."/>
        </authorList>
    </citation>
    <scope>NUCLEOTIDE SEQUENCE</scope>
    <source>
        <strain evidence="1">CBS4Y-1</strain>
    </source>
</reference>
<dbReference type="InterPro" id="IPR006311">
    <property type="entry name" value="TAT_signal"/>
</dbReference>